<dbReference type="Proteomes" id="UP000279271">
    <property type="component" value="Unassembled WGS sequence"/>
</dbReference>
<dbReference type="SUPFAM" id="SSF75217">
    <property type="entry name" value="alpha/beta knot"/>
    <property type="match status" value="1"/>
</dbReference>
<protein>
    <recommendedName>
        <fullName evidence="4">Peptidase M14 domain-containing protein</fullName>
    </recommendedName>
</protein>
<dbReference type="SUPFAM" id="SSF53187">
    <property type="entry name" value="Zn-dependent exopeptidases"/>
    <property type="match status" value="1"/>
</dbReference>
<dbReference type="Pfam" id="PF02598">
    <property type="entry name" value="Methyltrn_RNA_3"/>
    <property type="match status" value="1"/>
</dbReference>
<dbReference type="GO" id="GO:0006508">
    <property type="term" value="P:proteolysis"/>
    <property type="evidence" value="ECO:0007669"/>
    <property type="project" value="InterPro"/>
</dbReference>
<dbReference type="PANTHER" id="PTHR12150">
    <property type="entry name" value="CLASS IV SAM-BINDING METHYLTRANSFERASE-RELATED"/>
    <property type="match status" value="1"/>
</dbReference>
<dbReference type="PANTHER" id="PTHR12150:SF13">
    <property type="entry name" value="METHYLTRANSFERASE C9ORF114-RELATED"/>
    <property type="match status" value="1"/>
</dbReference>
<dbReference type="AlphaFoldDB" id="A0A3M7KPD1"/>
<evidence type="ECO:0000256" key="1">
    <source>
        <dbReference type="ARBA" id="ARBA00005988"/>
    </source>
</evidence>
<dbReference type="CDD" id="cd18086">
    <property type="entry name" value="HsC9orf114-like"/>
    <property type="match status" value="1"/>
</dbReference>
<comment type="similarity">
    <text evidence="1 3">Belongs to the peptidase M14 family.</text>
</comment>
<name>A0A3M7KPD1_AUXPR</name>
<dbReference type="InterPro" id="IPR003750">
    <property type="entry name" value="Put_MeTrfase-C9orf114-like"/>
</dbReference>
<organism evidence="5 6">
    <name type="scientific">Auxenochlorella protothecoides</name>
    <name type="common">Green microalga</name>
    <name type="synonym">Chlorella protothecoides</name>
    <dbReference type="NCBI Taxonomy" id="3075"/>
    <lineage>
        <taxon>Eukaryota</taxon>
        <taxon>Viridiplantae</taxon>
        <taxon>Chlorophyta</taxon>
        <taxon>core chlorophytes</taxon>
        <taxon>Trebouxiophyceae</taxon>
        <taxon>Chlorellales</taxon>
        <taxon>Chlorellaceae</taxon>
        <taxon>Auxenochlorella</taxon>
    </lineage>
</organism>
<evidence type="ECO:0000313" key="6">
    <source>
        <dbReference type="Proteomes" id="UP000279271"/>
    </source>
</evidence>
<evidence type="ECO:0000256" key="3">
    <source>
        <dbReference type="PROSITE-ProRule" id="PRU01379"/>
    </source>
</evidence>
<proteinExistence type="inferred from homology"/>
<feature type="domain" description="Peptidase M14" evidence="4">
    <location>
        <begin position="5"/>
        <end position="295"/>
    </location>
</feature>
<evidence type="ECO:0000313" key="5">
    <source>
        <dbReference type="EMBL" id="RMZ52408.1"/>
    </source>
</evidence>
<dbReference type="PROSITE" id="PS52035">
    <property type="entry name" value="PEPTIDASE_M14"/>
    <property type="match status" value="1"/>
</dbReference>
<evidence type="ECO:0000256" key="2">
    <source>
        <dbReference type="ARBA" id="ARBA00009841"/>
    </source>
</evidence>
<dbReference type="InterPro" id="IPR000834">
    <property type="entry name" value="Peptidase_M14"/>
</dbReference>
<dbReference type="Pfam" id="PF00246">
    <property type="entry name" value="Peptidase_M14"/>
    <property type="match status" value="1"/>
</dbReference>
<dbReference type="GO" id="GO:0008270">
    <property type="term" value="F:zinc ion binding"/>
    <property type="evidence" value="ECO:0007669"/>
    <property type="project" value="InterPro"/>
</dbReference>
<dbReference type="Gene3D" id="3.40.1280.10">
    <property type="match status" value="1"/>
</dbReference>
<dbReference type="InterPro" id="IPR012340">
    <property type="entry name" value="NA-bd_OB-fold"/>
</dbReference>
<reference evidence="6" key="1">
    <citation type="journal article" date="2018" name="Algal Res.">
        <title>Characterization of plant carbon substrate utilization by Auxenochlorella protothecoides.</title>
        <authorList>
            <person name="Vogler B.W."/>
            <person name="Starkenburg S.R."/>
            <person name="Sudasinghe N."/>
            <person name="Schambach J.Y."/>
            <person name="Rollin J.A."/>
            <person name="Pattathil S."/>
            <person name="Barry A.N."/>
        </authorList>
    </citation>
    <scope>NUCLEOTIDE SEQUENCE [LARGE SCALE GENOMIC DNA]</scope>
    <source>
        <strain evidence="6">UTEX 25</strain>
    </source>
</reference>
<dbReference type="PRINTS" id="PR00765">
    <property type="entry name" value="CRBOXYPTASEA"/>
</dbReference>
<dbReference type="SUPFAM" id="SSF50249">
    <property type="entry name" value="Nucleic acid-binding proteins"/>
    <property type="match status" value="1"/>
</dbReference>
<dbReference type="InterPro" id="IPR008969">
    <property type="entry name" value="CarboxyPept-like_regulatory"/>
</dbReference>
<gene>
    <name evidence="5" type="ORF">APUTEX25_000683</name>
</gene>
<accession>A0A3M7KPD1</accession>
<feature type="non-terminal residue" evidence="5">
    <location>
        <position position="1"/>
    </location>
</feature>
<dbReference type="Gene3D" id="2.60.40.1120">
    <property type="entry name" value="Carboxypeptidase-like, regulatory domain"/>
    <property type="match status" value="1"/>
</dbReference>
<sequence>RALAQYLTNEELSTYLQDYQRRCRDIAKLHVIGTSVQGRFVLDLKLVGQMQLLALELAASPGSTNALPHFRYVGNLHGNEPTGRVLTLALAEYICEARGEDPQVAQILAGMHLWLMPSANPDGFDQRTRENINNVDLNRDFPDRFSKPPSLMPTGSEQAEVRALMDWSRRIGFTASAAMHEGALVANYPMDGTPDRSTQYAASPDDGTFRHLATKYAQAHTRMALPTNKEFPNGGITNGAAWYPIYGSMQDWVYLATGCFELTVEVSESKWPPMASLGALWKENKASLLGLPLLAVLGGVRGVVKASNPLRQGGIDTPLRANITVAGIETVVQSREGTGVFARPLAPGTYELQARAHGYTTATQQTTVPDDGTGVEVLFELKRVASSGRARRAGGEEAADGAAALDSVAAWGVNPGGALRAPKRHSTISMAVGASCIENTQNQQLASLLASQIARAAAIFNIDEVIVLDDVERPDRDVPSPAAALLARILQFMETPQYLRKALIPMHPDLKFAGLMPPLDATHHLRTHEWGTYREGVVRHSAPGDGSVVDIGLEHDALIPEQVAPGTRVTLHVGAAPQLGQVHGQAVHCASLAAPTDPRAKEGRAWGYLTRVAPSLQALLQASPFEGGYDLCVGTSERGECTPAEELQFRPYRHALLVFGGPAGLEACLRGDAWAAKYRDVAQLFDRYVNTCFHQGSRTIRTEEALFISLTFLDPALQRCCMD</sequence>
<dbReference type="InterPro" id="IPR029028">
    <property type="entry name" value="Alpha/beta_knot_MTases"/>
</dbReference>
<dbReference type="Gene3D" id="3.40.630.10">
    <property type="entry name" value="Zn peptidases"/>
    <property type="match status" value="1"/>
</dbReference>
<dbReference type="EMBL" id="QOKY01000206">
    <property type="protein sequence ID" value="RMZ52408.1"/>
    <property type="molecule type" value="Genomic_DNA"/>
</dbReference>
<dbReference type="Gene3D" id="2.40.50.140">
    <property type="entry name" value="Nucleic acid-binding proteins"/>
    <property type="match status" value="1"/>
</dbReference>
<dbReference type="InterPro" id="IPR029026">
    <property type="entry name" value="tRNA_m1G_MTases_N"/>
</dbReference>
<comment type="caution">
    <text evidence="5">The sequence shown here is derived from an EMBL/GenBank/DDBJ whole genome shotgun (WGS) entry which is preliminary data.</text>
</comment>
<dbReference type="SMART" id="SM00631">
    <property type="entry name" value="Zn_pept"/>
    <property type="match status" value="1"/>
</dbReference>
<evidence type="ECO:0000259" key="4">
    <source>
        <dbReference type="PROSITE" id="PS52035"/>
    </source>
</evidence>
<feature type="active site" description="Proton donor/acceptor" evidence="3">
    <location>
        <position position="265"/>
    </location>
</feature>
<comment type="similarity">
    <text evidence="2">Belongs to the class IV-like SAM-binding methyltransferase superfamily.</text>
</comment>
<dbReference type="GO" id="GO:0004181">
    <property type="term" value="F:metallocarboxypeptidase activity"/>
    <property type="evidence" value="ECO:0007669"/>
    <property type="project" value="InterPro"/>
</dbReference>
<dbReference type="SUPFAM" id="SSF49464">
    <property type="entry name" value="Carboxypeptidase regulatory domain-like"/>
    <property type="match status" value="1"/>
</dbReference>